<dbReference type="Proteomes" id="UP001152797">
    <property type="component" value="Unassembled WGS sequence"/>
</dbReference>
<reference evidence="2 3" key="2">
    <citation type="submission" date="2024-05" db="EMBL/GenBank/DDBJ databases">
        <authorList>
            <person name="Chen Y."/>
            <person name="Shah S."/>
            <person name="Dougan E. K."/>
            <person name="Thang M."/>
            <person name="Chan C."/>
        </authorList>
    </citation>
    <scope>NUCLEOTIDE SEQUENCE [LARGE SCALE GENOMIC DNA]</scope>
</reference>
<dbReference type="EMBL" id="CAMXCT030002680">
    <property type="protein sequence ID" value="CAL4787129.1"/>
    <property type="molecule type" value="Genomic_DNA"/>
</dbReference>
<comment type="caution">
    <text evidence="1">The sequence shown here is derived from an EMBL/GenBank/DDBJ whole genome shotgun (WGS) entry which is preliminary data.</text>
</comment>
<organism evidence="1">
    <name type="scientific">Cladocopium goreaui</name>
    <dbReference type="NCBI Taxonomy" id="2562237"/>
    <lineage>
        <taxon>Eukaryota</taxon>
        <taxon>Sar</taxon>
        <taxon>Alveolata</taxon>
        <taxon>Dinophyceae</taxon>
        <taxon>Suessiales</taxon>
        <taxon>Symbiodiniaceae</taxon>
        <taxon>Cladocopium</taxon>
    </lineage>
</organism>
<dbReference type="PANTHER" id="PTHR10098:SF108">
    <property type="entry name" value="TETRATRICOPEPTIDE REPEAT PROTEIN 28"/>
    <property type="match status" value="1"/>
</dbReference>
<evidence type="ECO:0000313" key="1">
    <source>
        <dbReference type="EMBL" id="CAI3999817.1"/>
    </source>
</evidence>
<dbReference type="AlphaFoldDB" id="A0A9P1G784"/>
<name>A0A9P1G784_9DINO</name>
<dbReference type="Gene3D" id="1.25.40.10">
    <property type="entry name" value="Tetratricopeptide repeat domain"/>
    <property type="match status" value="1"/>
</dbReference>
<reference evidence="1" key="1">
    <citation type="submission" date="2022-10" db="EMBL/GenBank/DDBJ databases">
        <authorList>
            <person name="Chen Y."/>
            <person name="Dougan E. K."/>
            <person name="Chan C."/>
            <person name="Rhodes N."/>
            <person name="Thang M."/>
        </authorList>
    </citation>
    <scope>NUCLEOTIDE SEQUENCE</scope>
</reference>
<keyword evidence="3" id="KW-1185">Reference proteome</keyword>
<accession>A0A9P1G784</accession>
<sequence>MLKDALSEVGEARLLFQKLPPQLEEAQLLLEVAIPTHGAMENPPKAVAMAEDAANICRSLGDRVGEAKAFKACAKVCVQKNDTKSALQASRQAAAVLSRARLAREEAEAYHLTAKIHLLRLEPREAVSSAAQALTLLRRPGDEDEKAAVLVTASYAHGMAMEYDGAVGTASEAVDLCRRTGNKRRLKMAMHALAEGYLIKGDYGQALDLAEEAQHKDAQDKILEARLLEVSCYARLGWSSSKKKGLRANVRDMLQKAQAASAILVAAGNKRQEADAKFLMGKVQLQAGNLHAAIKEVTKAYDAYGALKDGQGVGWTGLLYAACLLRSPAKLVAGRESAVTSKEIEIPQYDGALHSALVAHSTFRRIGDEEGTEAALKVVNEIRSLQEGSDRSLHKDMPRPRPLPPAFSSAPTAVVHPYHELVGGRQLPFQVPDLQVPPPETETEAEKPSATEAVTADANIRSLGDRVSEAMALGAIQPLQKNDTKSALQSALVAQSTFRRIEDEEGTEAALKVVNEIRSWQEGSD</sequence>
<gene>
    <name evidence="1" type="ORF">C1SCF055_LOCUS25989</name>
</gene>
<dbReference type="EMBL" id="CAMXCT020002680">
    <property type="protein sequence ID" value="CAL1153192.1"/>
    <property type="molecule type" value="Genomic_DNA"/>
</dbReference>
<dbReference type="PANTHER" id="PTHR10098">
    <property type="entry name" value="RAPSYN-RELATED"/>
    <property type="match status" value="1"/>
</dbReference>
<protein>
    <submittedName>
        <fullName evidence="2">Tetratricopeptide repeat protein 28</fullName>
    </submittedName>
</protein>
<dbReference type="InterPro" id="IPR011990">
    <property type="entry name" value="TPR-like_helical_dom_sf"/>
</dbReference>
<proteinExistence type="predicted"/>
<evidence type="ECO:0000313" key="3">
    <source>
        <dbReference type="Proteomes" id="UP001152797"/>
    </source>
</evidence>
<dbReference type="EMBL" id="CAMXCT010002680">
    <property type="protein sequence ID" value="CAI3999817.1"/>
    <property type="molecule type" value="Genomic_DNA"/>
</dbReference>
<dbReference type="SUPFAM" id="SSF48452">
    <property type="entry name" value="TPR-like"/>
    <property type="match status" value="2"/>
</dbReference>
<dbReference type="OrthoDB" id="440284at2759"/>
<evidence type="ECO:0000313" key="2">
    <source>
        <dbReference type="EMBL" id="CAL4787129.1"/>
    </source>
</evidence>